<gene>
    <name evidence="2" type="ORF">I6G51_07275</name>
    <name evidence="3" type="ORF">NCTC10288_01439</name>
</gene>
<sequence length="124" mass="13519">MEQHTAEPNRPEEQSPERRRGLARFFNETLALKGTIVVLCGWAIGYGSLFIADLVGDDASFLFGFLGLFILIGLLLAMFVLTPLFAFLALAALLSDDPARKKSGTITLVLLAVALVPIIIHYSK</sequence>
<feature type="transmembrane region" description="Helical" evidence="1">
    <location>
        <begin position="106"/>
        <end position="123"/>
    </location>
</feature>
<reference evidence="2 5" key="2">
    <citation type="submission" date="2020-12" db="EMBL/GenBank/DDBJ databases">
        <title>FDA dAtabase for Regulatory Grade micrObial Sequences (FDA-ARGOS): Supporting development and validation of Infectious Disease Dx tests.</title>
        <authorList>
            <person name="Sproer C."/>
            <person name="Gronow S."/>
            <person name="Severitt S."/>
            <person name="Schroder I."/>
            <person name="Tallon L."/>
            <person name="Sadzewicz L."/>
            <person name="Zhao X."/>
            <person name="Boylan J."/>
            <person name="Ott S."/>
            <person name="Bowen H."/>
            <person name="Vavikolanu K."/>
            <person name="Mehta A."/>
            <person name="Aluvathingal J."/>
            <person name="Nadendla S."/>
            <person name="Lowell S."/>
            <person name="Myers T."/>
            <person name="Yan Y."/>
            <person name="Sichtig H."/>
        </authorList>
    </citation>
    <scope>NUCLEOTIDE SEQUENCE [LARGE SCALE GENOMIC DNA]</scope>
    <source>
        <strain evidence="2 5">FDAARGOS_894</strain>
    </source>
</reference>
<dbReference type="Proteomes" id="UP000594905">
    <property type="component" value="Chromosome"/>
</dbReference>
<protein>
    <submittedName>
        <fullName evidence="3">Uncharacterized protein</fullName>
    </submittedName>
</protein>
<name>A0A2X4RSC3_9CORY</name>
<evidence type="ECO:0000313" key="4">
    <source>
        <dbReference type="Proteomes" id="UP000249264"/>
    </source>
</evidence>
<evidence type="ECO:0000256" key="1">
    <source>
        <dbReference type="SAM" id="Phobius"/>
    </source>
</evidence>
<evidence type="ECO:0000313" key="5">
    <source>
        <dbReference type="Proteomes" id="UP000594905"/>
    </source>
</evidence>
<keyword evidence="1" id="KW-0472">Membrane</keyword>
<evidence type="ECO:0000313" key="3">
    <source>
        <dbReference type="EMBL" id="SQI00132.1"/>
    </source>
</evidence>
<keyword evidence="5" id="KW-1185">Reference proteome</keyword>
<reference evidence="3 4" key="1">
    <citation type="submission" date="2018-06" db="EMBL/GenBank/DDBJ databases">
        <authorList>
            <consortium name="Pathogen Informatics"/>
            <person name="Doyle S."/>
        </authorList>
    </citation>
    <scope>NUCLEOTIDE SEQUENCE [LARGE SCALE GENOMIC DNA]</scope>
    <source>
        <strain evidence="3 4">NCTC10288</strain>
    </source>
</reference>
<dbReference type="RefSeq" id="WP_039675044.1">
    <property type="nucleotide sequence ID" value="NZ_CP065689.1"/>
</dbReference>
<proteinExistence type="predicted"/>
<dbReference type="Proteomes" id="UP000249264">
    <property type="component" value="Chromosome 1"/>
</dbReference>
<accession>A0A2X4RSC3</accession>
<feature type="transmembrane region" description="Helical" evidence="1">
    <location>
        <begin position="61"/>
        <end position="94"/>
    </location>
</feature>
<dbReference type="KEGG" id="cmin:NCTC10288_01439"/>
<dbReference type="OrthoDB" id="4429278at2"/>
<dbReference type="EMBL" id="LS483460">
    <property type="protein sequence ID" value="SQI00132.1"/>
    <property type="molecule type" value="Genomic_DNA"/>
</dbReference>
<dbReference type="GeneID" id="70783340"/>
<evidence type="ECO:0000313" key="2">
    <source>
        <dbReference type="EMBL" id="QPS58747.1"/>
    </source>
</evidence>
<keyword evidence="1" id="KW-1133">Transmembrane helix</keyword>
<dbReference type="EMBL" id="CP065689">
    <property type="protein sequence ID" value="QPS58747.1"/>
    <property type="molecule type" value="Genomic_DNA"/>
</dbReference>
<organism evidence="3 4">
    <name type="scientific">Corynebacterium minutissimum</name>
    <dbReference type="NCBI Taxonomy" id="38301"/>
    <lineage>
        <taxon>Bacteria</taxon>
        <taxon>Bacillati</taxon>
        <taxon>Actinomycetota</taxon>
        <taxon>Actinomycetes</taxon>
        <taxon>Mycobacteriales</taxon>
        <taxon>Corynebacteriaceae</taxon>
        <taxon>Corynebacterium</taxon>
    </lineage>
</organism>
<feature type="transmembrane region" description="Helical" evidence="1">
    <location>
        <begin position="30"/>
        <end position="49"/>
    </location>
</feature>
<dbReference type="AlphaFoldDB" id="A0A2X4RSC3"/>
<keyword evidence="1" id="KW-0812">Transmembrane</keyword>